<dbReference type="Gene3D" id="2.60.120.260">
    <property type="entry name" value="Galactose-binding domain-like"/>
    <property type="match status" value="1"/>
</dbReference>
<dbReference type="OrthoDB" id="8410830at2"/>
<protein>
    <submittedName>
        <fullName evidence="1">Uncharacterized protein</fullName>
    </submittedName>
</protein>
<dbReference type="RefSeq" id="WP_133821410.1">
    <property type="nucleotide sequence ID" value="NZ_SNZH01000020.1"/>
</dbReference>
<dbReference type="InterPro" id="IPR011990">
    <property type="entry name" value="TPR-like_helical_dom_sf"/>
</dbReference>
<reference evidence="1 2" key="1">
    <citation type="submission" date="2019-03" db="EMBL/GenBank/DDBJ databases">
        <title>Genomic Encyclopedia of Type Strains, Phase IV (KMG-IV): sequencing the most valuable type-strain genomes for metagenomic binning, comparative biology and taxonomic classification.</title>
        <authorList>
            <person name="Goeker M."/>
        </authorList>
    </citation>
    <scope>NUCLEOTIDE SEQUENCE [LARGE SCALE GENOMIC DNA]</scope>
    <source>
        <strain evidence="1 2">DSM 21667</strain>
    </source>
</reference>
<dbReference type="EMBL" id="SNZH01000020">
    <property type="protein sequence ID" value="TDR38598.1"/>
    <property type="molecule type" value="Genomic_DNA"/>
</dbReference>
<gene>
    <name evidence="1" type="ORF">DFR29_12099</name>
</gene>
<proteinExistence type="predicted"/>
<keyword evidence="2" id="KW-1185">Reference proteome</keyword>
<dbReference type="Proteomes" id="UP000295293">
    <property type="component" value="Unassembled WGS sequence"/>
</dbReference>
<evidence type="ECO:0000313" key="1">
    <source>
        <dbReference type="EMBL" id="TDR38598.1"/>
    </source>
</evidence>
<dbReference type="SUPFAM" id="SSF48452">
    <property type="entry name" value="TPR-like"/>
    <property type="match status" value="1"/>
</dbReference>
<organism evidence="1 2">
    <name type="scientific">Tahibacter aquaticus</name>
    <dbReference type="NCBI Taxonomy" id="520092"/>
    <lineage>
        <taxon>Bacteria</taxon>
        <taxon>Pseudomonadati</taxon>
        <taxon>Pseudomonadota</taxon>
        <taxon>Gammaproteobacteria</taxon>
        <taxon>Lysobacterales</taxon>
        <taxon>Rhodanobacteraceae</taxon>
        <taxon>Tahibacter</taxon>
    </lineage>
</organism>
<name>A0A4R6YMF5_9GAMM</name>
<comment type="caution">
    <text evidence="1">The sequence shown here is derived from an EMBL/GenBank/DDBJ whole genome shotgun (WGS) entry which is preliminary data.</text>
</comment>
<accession>A0A4R6YMF5</accession>
<dbReference type="AlphaFoldDB" id="A0A4R6YMF5"/>
<evidence type="ECO:0000313" key="2">
    <source>
        <dbReference type="Proteomes" id="UP000295293"/>
    </source>
</evidence>
<dbReference type="Gene3D" id="1.25.40.10">
    <property type="entry name" value="Tetratricopeptide repeat domain"/>
    <property type="match status" value="1"/>
</dbReference>
<sequence>MTAPGTGTYKLAAKSALLAVAALIAWKAISLGLNTRYPVDYAALTANPDTDNAAVALVLARQAGDAGPDSRAQARDVVLGVLAKRPADGRLFRALAQLDKDNPELARRRWQAAALLRPADVETLAWLADDAVSRGDFSEALDHCDAVLRVSPAQARNLFPILSTWLQTGAATPALTRTLERRPPWRRSFMEYMAREGVENSLYTFSQVVQALRNSPAPADANEARPLVNRLVHDGDFERAYLLWRSVLPALQASTGMLYNGGFEMPASGAAFDWTLRSTQGVAVSVEDGGPARGNSLRLRFGGVRVAEIGVEQTLLLPPGGYRLLGEVRSQDLESAQGLEWRIYCLAKPSRMVAAVPVAVESDRDWSDFDLELDVPADGCPAQLLQLTTRARVATEQTVSGTAWFDNFRLEAQGLAASPAPALPQGGRRLASAWNGN</sequence>